<dbReference type="HOGENOM" id="CLU_2858458_0_0_9"/>
<evidence type="ECO:0000313" key="2">
    <source>
        <dbReference type="EMBL" id="ADC52303.1"/>
    </source>
</evidence>
<keyword evidence="2" id="KW-0614">Plasmid</keyword>
<keyword evidence="3" id="KW-1185">Reference proteome</keyword>
<geneLocation type="plasmid" evidence="2 3">
    <name>pBpOF4-02</name>
</geneLocation>
<feature type="domain" description="DUF1659" evidence="1">
    <location>
        <begin position="3"/>
        <end position="60"/>
    </location>
</feature>
<sequence length="64" mass="7188">MQVRLIVRFYTGEDIFGKPLLKDVTYPIYPYATDDDIKEIGEALAALSAWDLSGTYKVSTMPIS</sequence>
<reference evidence="2 3" key="1">
    <citation type="journal article" date="2011" name="Environ. Microbiol.">
        <title>Genome of alkaliphilic Bacillus pseudofirmus OF4 reveals adaptations that support the ability to grow in an external pH range from 7.5 to 11.4.</title>
        <authorList>
            <person name="Janto B."/>
            <person name="Ahmed A."/>
            <person name="Ito M."/>
            <person name="Liu J."/>
            <person name="Hicks D.B."/>
            <person name="Pagni S."/>
            <person name="Fackelmayer O.J."/>
            <person name="Smith T.A."/>
            <person name="Earl J."/>
            <person name="Elbourne L.D."/>
            <person name="Hassan K."/>
            <person name="Paulsen I.T."/>
            <person name="Kolsto A.B."/>
            <person name="Tourasse N.J."/>
            <person name="Ehrlich G.D."/>
            <person name="Boissy R."/>
            <person name="Ivey D.M."/>
            <person name="Li G."/>
            <person name="Xue Y."/>
            <person name="Ma Y."/>
            <person name="Hu F.Z."/>
            <person name="Krulwich T.A."/>
        </authorList>
    </citation>
    <scope>NUCLEOTIDE SEQUENCE [LARGE SCALE GENOMIC DNA]</scope>
    <source>
        <strain evidence="3">ATCC BAA-2126 / JCM 17055 / OF4</strain>
    </source>
</reference>
<dbReference type="InterPro" id="IPR012454">
    <property type="entry name" value="DUF1659"/>
</dbReference>
<dbReference type="KEGG" id="bpf:BpOF4_21539"/>
<accession>D3G1S7</accession>
<dbReference type="EMBL" id="CP001880">
    <property type="protein sequence ID" value="ADC52303.1"/>
    <property type="molecule type" value="Genomic_DNA"/>
</dbReference>
<gene>
    <name evidence="2" type="ordered locus">BpOF4_21539</name>
</gene>
<dbReference type="Proteomes" id="UP000001544">
    <property type="component" value="Plasmid pBpOF4-02"/>
</dbReference>
<organism evidence="2 3">
    <name type="scientific">Alkalihalophilus pseudofirmus (strain ATCC BAA-2126 / JCM 17055 / OF4)</name>
    <name type="common">Bacillus pseudofirmus</name>
    <dbReference type="NCBI Taxonomy" id="398511"/>
    <lineage>
        <taxon>Bacteria</taxon>
        <taxon>Bacillati</taxon>
        <taxon>Bacillota</taxon>
        <taxon>Bacilli</taxon>
        <taxon>Bacillales</taxon>
        <taxon>Bacillaceae</taxon>
        <taxon>Alkalihalophilus</taxon>
    </lineage>
</organism>
<protein>
    <recommendedName>
        <fullName evidence="1">DUF1659 domain-containing protein</fullName>
    </recommendedName>
</protein>
<dbReference type="Pfam" id="PF07872">
    <property type="entry name" value="DUF1659"/>
    <property type="match status" value="1"/>
</dbReference>
<name>D3G1S7_ALKPO</name>
<evidence type="ECO:0000259" key="1">
    <source>
        <dbReference type="Pfam" id="PF07872"/>
    </source>
</evidence>
<proteinExistence type="predicted"/>
<dbReference type="AlphaFoldDB" id="D3G1S7"/>
<evidence type="ECO:0000313" key="3">
    <source>
        <dbReference type="Proteomes" id="UP000001544"/>
    </source>
</evidence>